<protein>
    <recommendedName>
        <fullName evidence="2">DUF790 family protein</fullName>
    </recommendedName>
</protein>
<gene>
    <name evidence="1" type="ORF">MAGMO_2871</name>
</gene>
<proteinExistence type="predicted"/>
<evidence type="ECO:0000313" key="1">
    <source>
        <dbReference type="EMBL" id="CRH07018.1"/>
    </source>
</evidence>
<dbReference type="Pfam" id="PF05626">
    <property type="entry name" value="DUF790"/>
    <property type="match status" value="1"/>
</dbReference>
<reference evidence="1" key="1">
    <citation type="submission" date="2015-04" db="EMBL/GenBank/DDBJ databases">
        <authorList>
            <person name="Syromyatnikov M.Y."/>
            <person name="Popov V.N."/>
        </authorList>
    </citation>
    <scope>NUCLEOTIDE SEQUENCE</scope>
    <source>
        <strain evidence="1">MO-1</strain>
    </source>
</reference>
<evidence type="ECO:0008006" key="2">
    <source>
        <dbReference type="Google" id="ProtNLM"/>
    </source>
</evidence>
<dbReference type="PANTHER" id="PTHR39640:SF1">
    <property type="entry name" value="DUF790 FAMILY PROTEIN"/>
    <property type="match status" value="1"/>
</dbReference>
<name>A0A1S7LK77_MAGMO</name>
<dbReference type="InterPro" id="IPR008508">
    <property type="entry name" value="Bax1"/>
</dbReference>
<dbReference type="AlphaFoldDB" id="A0A1S7LK77"/>
<accession>A0A1S7LK77</accession>
<sequence length="406" mass="46176">MLTKEHLRFNLKRGEIKPGFIDVENKALQIAVESLIDIMAHGEGQTRQELSEQLQPIIASGYRSPKIMKGMEKLLLDRCSFHEAEEGVAERRMEIFLHASELLQQADMDDLTQFRTAVSEPHKQQPEELAANLYADLPDRQPLKAFRPITAQKLLYRYNAAQVQGLLLRTDKLTVNIAQSDASTLRPLLRQLRFQQLLALVTRSKQGAVKMVLDGPISLLEQTQKYGMQLALFFPSLLLQAQWALQAEVTMQGRGAATLKLDNSAPLAPWQSITSAYRPTESYQHFAQQFSAKVSDWRLEEEPTIEVLKGQELLAPDYTFTHLESGKVVHLELFHRWHAGPLERRLPYLERAKGRLIIGVDRGLSRRKDVVAFLAESTGFERFGFLFNDLPPVKRVEATLNQTLGR</sequence>
<dbReference type="PANTHER" id="PTHR39640">
    <property type="entry name" value="VNG6129C"/>
    <property type="match status" value="1"/>
</dbReference>
<dbReference type="EMBL" id="LO017727">
    <property type="protein sequence ID" value="CRH07018.1"/>
    <property type="molecule type" value="Genomic_DNA"/>
</dbReference>
<organism evidence="1">
    <name type="scientific">Magnetococcus massalia (strain MO-1)</name>
    <dbReference type="NCBI Taxonomy" id="451514"/>
    <lineage>
        <taxon>Bacteria</taxon>
        <taxon>Pseudomonadati</taxon>
        <taxon>Pseudomonadota</taxon>
        <taxon>Magnetococcia</taxon>
        <taxon>Magnetococcales</taxon>
        <taxon>Magnetococcaceae</taxon>
        <taxon>Magnetococcus</taxon>
    </lineage>
</organism>